<evidence type="ECO:0000313" key="3">
    <source>
        <dbReference type="Proteomes" id="UP000218811"/>
    </source>
</evidence>
<dbReference type="AlphaFoldDB" id="A0A2H3J9F9"/>
<dbReference type="EMBL" id="KB467943">
    <property type="protein sequence ID" value="PCH38892.1"/>
    <property type="molecule type" value="Genomic_DNA"/>
</dbReference>
<gene>
    <name evidence="2" type="ORF">WOLCODRAFT_167683</name>
</gene>
<sequence length="366" mass="40086">MPTPTLSSPPSEQLFIESAPPQPRAVRPRPYITLAGDACAVMDQTQWRTALLQESRDQDNETSLEEHQPEDLKTTEALRQKFDKENQASKPPDSSPTVVFHPDLVVPQKETQAICRPSSIMIKGDQSPSSRSPRRAQSRAPDDPPQPALPVQGPRFLSAPISFPIPQAMYRTRLLGHGPTAHGTHLSRRAPRIAAHIHTHPAPFPYLTPSPSPIGDRTVYMHGATSLAAIRAGRNRDWLAHRSARRISALRTTPERRRTRAGPARGPADARHARICAHQNQERCPSSLSCALRACTSTLHPSARERISVRAVGTAGTHRVEDKRTAGRGVRGAQDLRASGRACERATRTSARGLGRRSAGPADPER</sequence>
<dbReference type="Proteomes" id="UP000218811">
    <property type="component" value="Unassembled WGS sequence"/>
</dbReference>
<feature type="region of interest" description="Disordered" evidence="1">
    <location>
        <begin position="1"/>
        <end position="27"/>
    </location>
</feature>
<feature type="region of interest" description="Disordered" evidence="1">
    <location>
        <begin position="110"/>
        <end position="158"/>
    </location>
</feature>
<protein>
    <submittedName>
        <fullName evidence="2">Uncharacterized protein</fullName>
    </submittedName>
</protein>
<feature type="region of interest" description="Disordered" evidence="1">
    <location>
        <begin position="314"/>
        <end position="366"/>
    </location>
</feature>
<name>A0A2H3J9F9_WOLCO</name>
<feature type="compositionally biased region" description="Polar residues" evidence="1">
    <location>
        <begin position="1"/>
        <end position="11"/>
    </location>
</feature>
<organism evidence="2 3">
    <name type="scientific">Wolfiporia cocos (strain MD-104)</name>
    <name type="common">Brown rot fungus</name>
    <dbReference type="NCBI Taxonomy" id="742152"/>
    <lineage>
        <taxon>Eukaryota</taxon>
        <taxon>Fungi</taxon>
        <taxon>Dikarya</taxon>
        <taxon>Basidiomycota</taxon>
        <taxon>Agaricomycotina</taxon>
        <taxon>Agaricomycetes</taxon>
        <taxon>Polyporales</taxon>
        <taxon>Phaeolaceae</taxon>
        <taxon>Wolfiporia</taxon>
    </lineage>
</organism>
<accession>A0A2H3J9F9</accession>
<feature type="compositionally biased region" description="Basic and acidic residues" evidence="1">
    <location>
        <begin position="54"/>
        <end position="77"/>
    </location>
</feature>
<reference evidence="2 3" key="1">
    <citation type="journal article" date="2012" name="Science">
        <title>The Paleozoic origin of enzymatic lignin decomposition reconstructed from 31 fungal genomes.</title>
        <authorList>
            <person name="Floudas D."/>
            <person name="Binder M."/>
            <person name="Riley R."/>
            <person name="Barry K."/>
            <person name="Blanchette R.A."/>
            <person name="Henrissat B."/>
            <person name="Martinez A.T."/>
            <person name="Otillar R."/>
            <person name="Spatafora J.W."/>
            <person name="Yadav J.S."/>
            <person name="Aerts A."/>
            <person name="Benoit I."/>
            <person name="Boyd A."/>
            <person name="Carlson A."/>
            <person name="Copeland A."/>
            <person name="Coutinho P.M."/>
            <person name="de Vries R.P."/>
            <person name="Ferreira P."/>
            <person name="Findley K."/>
            <person name="Foster B."/>
            <person name="Gaskell J."/>
            <person name="Glotzer D."/>
            <person name="Gorecki P."/>
            <person name="Heitman J."/>
            <person name="Hesse C."/>
            <person name="Hori C."/>
            <person name="Igarashi K."/>
            <person name="Jurgens J.A."/>
            <person name="Kallen N."/>
            <person name="Kersten P."/>
            <person name="Kohler A."/>
            <person name="Kuees U."/>
            <person name="Kumar T.K.A."/>
            <person name="Kuo A."/>
            <person name="LaButti K."/>
            <person name="Larrondo L.F."/>
            <person name="Lindquist E."/>
            <person name="Ling A."/>
            <person name="Lombard V."/>
            <person name="Lucas S."/>
            <person name="Lundell T."/>
            <person name="Martin R."/>
            <person name="McLaughlin D.J."/>
            <person name="Morgenstern I."/>
            <person name="Morin E."/>
            <person name="Murat C."/>
            <person name="Nagy L.G."/>
            <person name="Nolan M."/>
            <person name="Ohm R.A."/>
            <person name="Patyshakuliyeva A."/>
            <person name="Rokas A."/>
            <person name="Ruiz-Duenas F.J."/>
            <person name="Sabat G."/>
            <person name="Salamov A."/>
            <person name="Samejima M."/>
            <person name="Schmutz J."/>
            <person name="Slot J.C."/>
            <person name="St John F."/>
            <person name="Stenlid J."/>
            <person name="Sun H."/>
            <person name="Sun S."/>
            <person name="Syed K."/>
            <person name="Tsang A."/>
            <person name="Wiebenga A."/>
            <person name="Young D."/>
            <person name="Pisabarro A."/>
            <person name="Eastwood D.C."/>
            <person name="Martin F."/>
            <person name="Cullen D."/>
            <person name="Grigoriev I.V."/>
            <person name="Hibbett D.S."/>
        </authorList>
    </citation>
    <scope>NUCLEOTIDE SEQUENCE [LARGE SCALE GENOMIC DNA]</scope>
    <source>
        <strain evidence="2 3">MD-104</strain>
    </source>
</reference>
<evidence type="ECO:0000313" key="2">
    <source>
        <dbReference type="EMBL" id="PCH38892.1"/>
    </source>
</evidence>
<feature type="region of interest" description="Disordered" evidence="1">
    <location>
        <begin position="51"/>
        <end position="77"/>
    </location>
</feature>
<proteinExistence type="predicted"/>
<evidence type="ECO:0000256" key="1">
    <source>
        <dbReference type="SAM" id="MobiDB-lite"/>
    </source>
</evidence>
<keyword evidence="3" id="KW-1185">Reference proteome</keyword>